<dbReference type="Gene3D" id="3.60.15.10">
    <property type="entry name" value="Ribonuclease Z/Hydroxyacylglutathione hydrolase-like"/>
    <property type="match status" value="1"/>
</dbReference>
<name>A0ABX0P445_9BURK</name>
<evidence type="ECO:0000313" key="3">
    <source>
        <dbReference type="Proteomes" id="UP000609726"/>
    </source>
</evidence>
<feature type="domain" description="Metallo-beta-lactamase" evidence="1">
    <location>
        <begin position="14"/>
        <end position="202"/>
    </location>
</feature>
<dbReference type="Proteomes" id="UP000609726">
    <property type="component" value="Unassembled WGS sequence"/>
</dbReference>
<dbReference type="InterPro" id="IPR001279">
    <property type="entry name" value="Metallo-B-lactamas"/>
</dbReference>
<dbReference type="SMART" id="SM00849">
    <property type="entry name" value="Lactamase_B"/>
    <property type="match status" value="1"/>
</dbReference>
<dbReference type="RefSeq" id="WP_166882506.1">
    <property type="nucleotide sequence ID" value="NZ_WHJH01000097.1"/>
</dbReference>
<dbReference type="PANTHER" id="PTHR30619">
    <property type="entry name" value="DNA INTERNALIZATION/COMPETENCE PROTEIN COMEC/REC2"/>
    <property type="match status" value="1"/>
</dbReference>
<dbReference type="PANTHER" id="PTHR30619:SF1">
    <property type="entry name" value="RECOMBINATION PROTEIN 2"/>
    <property type="match status" value="1"/>
</dbReference>
<comment type="caution">
    <text evidence="2">The sequence shown here is derived from an EMBL/GenBank/DDBJ whole genome shotgun (WGS) entry which is preliminary data.</text>
</comment>
<dbReference type="SUPFAM" id="SSF56281">
    <property type="entry name" value="Metallo-hydrolase/oxidoreductase"/>
    <property type="match status" value="1"/>
</dbReference>
<dbReference type="EMBL" id="WHJH01000097">
    <property type="protein sequence ID" value="NHZ93823.1"/>
    <property type="molecule type" value="Genomic_DNA"/>
</dbReference>
<dbReference type="Pfam" id="PF00753">
    <property type="entry name" value="Lactamase_B"/>
    <property type="match status" value="1"/>
</dbReference>
<protein>
    <submittedName>
        <fullName evidence="2">MBL fold metallo-hydrolase</fullName>
    </submittedName>
</protein>
<sequence>MSNSASLAILDVGHGNANVIRENGVTVVIDTGLKGRLREFLMRKGIDEIECVILSHSDADHISGLAGLLAGDTKVKTVILNADADKQTEAWRDLIFALDEAHDNGEIDFRVGLTDGPLEIPGFTSTTLEVAAPTRLLAAYGVGSKNLDDKTITSNSLSAVVRVLYDKAPVALLTGDMDDVTLDEIGRKGTDIRARFLVFPHHGGLPGTSNPQVFARTLMNAVVPETVLFSLGRDKHSNPNEIIVREVISAVPGIHIGCTQLSKLCAKTIPVVLRTFSADLFSAGEKENLCCAGTMEIPLQQAEISDPTRSGYREFVLQHIPEALCRRRDRPVT</sequence>
<dbReference type="InterPro" id="IPR036866">
    <property type="entry name" value="RibonucZ/Hydroxyglut_hydro"/>
</dbReference>
<accession>A0ABX0P445</accession>
<organism evidence="2 3">
    <name type="scientific">Massilia mucilaginosa</name>
    <dbReference type="NCBI Taxonomy" id="2609282"/>
    <lineage>
        <taxon>Bacteria</taxon>
        <taxon>Pseudomonadati</taxon>
        <taxon>Pseudomonadota</taxon>
        <taxon>Betaproteobacteria</taxon>
        <taxon>Burkholderiales</taxon>
        <taxon>Oxalobacteraceae</taxon>
        <taxon>Telluria group</taxon>
        <taxon>Massilia</taxon>
    </lineage>
</organism>
<gene>
    <name evidence="2" type="ORF">F2P45_33200</name>
</gene>
<keyword evidence="3" id="KW-1185">Reference proteome</keyword>
<dbReference type="InterPro" id="IPR052159">
    <property type="entry name" value="Competence_DNA_uptake"/>
</dbReference>
<proteinExistence type="predicted"/>
<evidence type="ECO:0000259" key="1">
    <source>
        <dbReference type="SMART" id="SM00849"/>
    </source>
</evidence>
<evidence type="ECO:0000313" key="2">
    <source>
        <dbReference type="EMBL" id="NHZ93823.1"/>
    </source>
</evidence>
<reference evidence="2 3" key="1">
    <citation type="submission" date="2019-10" db="EMBL/GenBank/DDBJ databases">
        <title>Taxonomy of Antarctic Massilia spp.: description of Massilia rubra sp. nov., Massilia aquatica sp. nov., Massilia mucilaginosa sp. nov., Massilia frigida sp. nov. isolated from streams, lakes and regoliths.</title>
        <authorList>
            <person name="Holochova P."/>
            <person name="Sedlacek I."/>
            <person name="Kralova S."/>
            <person name="Maslanova I."/>
            <person name="Busse H.-J."/>
            <person name="Stankova E."/>
            <person name="Vrbovska V."/>
            <person name="Kovarovic V."/>
            <person name="Bartak M."/>
            <person name="Svec P."/>
            <person name="Pantucek R."/>
        </authorList>
    </citation>
    <scope>NUCLEOTIDE SEQUENCE [LARGE SCALE GENOMIC DNA]</scope>
    <source>
        <strain evidence="2 3">CCM 8733</strain>
    </source>
</reference>